<keyword evidence="4" id="KW-1185">Reference proteome</keyword>
<dbReference type="GO" id="GO:0007039">
    <property type="term" value="P:protein catabolic process in the vacuole"/>
    <property type="evidence" value="ECO:0007669"/>
    <property type="project" value="TreeGrafter"/>
</dbReference>
<feature type="compositionally biased region" description="Basic and acidic residues" evidence="1">
    <location>
        <begin position="886"/>
        <end position="897"/>
    </location>
</feature>
<dbReference type="Pfam" id="PF08550">
    <property type="entry name" value="GATA_AreA"/>
    <property type="match status" value="1"/>
</dbReference>
<dbReference type="STRING" id="698492.A0A0E9N7T8"/>
<accession>A0A0E9N7T8</accession>
<feature type="domain" description="Nitrogen regulatory protein areA GATA-like" evidence="2">
    <location>
        <begin position="704"/>
        <end position="731"/>
    </location>
</feature>
<feature type="compositionally biased region" description="Polar residues" evidence="1">
    <location>
        <begin position="1042"/>
        <end position="1051"/>
    </location>
</feature>
<feature type="region of interest" description="Disordered" evidence="1">
    <location>
        <begin position="597"/>
        <end position="662"/>
    </location>
</feature>
<feature type="compositionally biased region" description="Low complexity" evidence="1">
    <location>
        <begin position="972"/>
        <end position="983"/>
    </location>
</feature>
<feature type="compositionally biased region" description="Low complexity" evidence="1">
    <location>
        <begin position="546"/>
        <end position="565"/>
    </location>
</feature>
<feature type="compositionally biased region" description="Basic residues" evidence="1">
    <location>
        <begin position="1180"/>
        <end position="1189"/>
    </location>
</feature>
<feature type="compositionally biased region" description="Basic and acidic residues" evidence="1">
    <location>
        <begin position="374"/>
        <end position="392"/>
    </location>
</feature>
<feature type="region of interest" description="Disordered" evidence="1">
    <location>
        <begin position="778"/>
        <end position="820"/>
    </location>
</feature>
<feature type="compositionally biased region" description="Polar residues" evidence="1">
    <location>
        <begin position="778"/>
        <end position="787"/>
    </location>
</feature>
<feature type="compositionally biased region" description="Acidic residues" evidence="1">
    <location>
        <begin position="1067"/>
        <end position="1078"/>
    </location>
</feature>
<feature type="compositionally biased region" description="Polar residues" evidence="1">
    <location>
        <begin position="597"/>
        <end position="623"/>
    </location>
</feature>
<feature type="compositionally biased region" description="Polar residues" evidence="1">
    <location>
        <begin position="1085"/>
        <end position="1097"/>
    </location>
</feature>
<feature type="compositionally biased region" description="Low complexity" evidence="1">
    <location>
        <begin position="1206"/>
        <end position="1217"/>
    </location>
</feature>
<dbReference type="Proteomes" id="UP000033140">
    <property type="component" value="Unassembled WGS sequence"/>
</dbReference>
<feature type="compositionally biased region" description="Low complexity" evidence="1">
    <location>
        <begin position="876"/>
        <end position="885"/>
    </location>
</feature>
<sequence>MSGPIQTSSRPRSKRLNDVAPETPIGHYPGVIRDGEDHEKKEVLAKYKSPNTIAVFPKLEKVRLFLYYDGSLLLNPSLPKLLESLLRVGRSSQNVGLTLLHLRKCIAVFSHVYRTPGGGCSHPLALDDESVLDETHLTCPCSCVNGLARGVGARKIPGSDKMENRNRPDHRHVSANPVHPTDVPYISTIPKPLSVAFHPPSSSFPTLRAIPIPLPEHRDLYMSSCSCCLSPRAPCMQLPSIATTSPSFRENNMCRGSTLGRSWQLGRVLGVTDVSRSVGDIEAVVNRGTQTQLGWLSNCGVWSTAFSAFVWVDARPTADPSCKHAQNLEIRKRKTPSRPRMKTPRSRRRRESQLDCPHAPREMARSDFWGGPHRSPEKSREGVVKDGKRKGDCTPPSRPNHDNKLHPASTHTNRPSDRIEREVKGDFSLPDGIHPVNQRCQQLQVVERYAVLTFDTHAEPVVPSRLYNAYGPARYTACEVLYIRDLVILLIVCGDRLIPSYVQPVRLCRFTAVPINLEASSSPSSFGGGLRRSASTSSLPRSAASSYSASPHLSASPSQALLSGSGNKRPEGYFDSYMAGEEESYFPQYEYAAGGSSQTTAEVTKGNNRGLQPTPTIFYTSPSPKAESPVDERTRPITPESTTSTAPTFGSDHPTPTSDVSDHHSVASEIILSLSNDDMSIRNEPIRHVDYLSHDWEESDIWKSWAYVSKEKNEYQNGARLENASWRTWAKTRYKLSTVSPATLNWLKDCDVTWLYGPLQPANSSAMKSLSAPVTPTVGNSAPTTPATEFPSSLPNPGIISPPPRPSLNSPGSYVSSKKPILKKRSMSELMLSQGARNLISTAASQVQKQKEQQKRQFQKLEMPPTRPILMHTASDSRVYTSSSSDSERVESPRSAHSEANTPGIERRRHIHFNDWVEQCIAVETPDESDVDEDDEDSEEDEESDEDGGLVINVGAGGPGGAQAMDRKKNESSGGSTSSGGRPRPTRGRTHSSIRLEHTHTIAPLPPTSLKSDDDGAASPHPLSHSLPQKKIPVTPRYEATPTGSGQTSPGDTGRTPWVPGGGGVFDLEDEDDEEDDILAWRNRMNANNTSQSSTPRAQVPPSVPKNAANVTSPVKSAVPKPAPSIGVETAAAVAAEPASSSNNGGGLQRSSSSQYLRSYMKGSSSTNLAAQGRQTAQSHSKHSSKSRSKNMDVGHALQASQNTGEAASPASVSPAASPSPVPSPSPAEAQGSGSGSGTGSGYASSDDSMFGKGVTLVGAAKDIVGSLWAGWRR</sequence>
<dbReference type="GO" id="GO:0005773">
    <property type="term" value="C:vacuole"/>
    <property type="evidence" value="ECO:0007669"/>
    <property type="project" value="GOC"/>
</dbReference>
<dbReference type="EMBL" id="BACD03000001">
    <property type="protein sequence ID" value="GAO45982.1"/>
    <property type="molecule type" value="Genomic_DNA"/>
</dbReference>
<gene>
    <name evidence="3" type="ORF">G7K_0227-t1</name>
</gene>
<feature type="compositionally biased region" description="Polar residues" evidence="1">
    <location>
        <begin position="1"/>
        <end position="10"/>
    </location>
</feature>
<feature type="region of interest" description="Disordered" evidence="1">
    <location>
        <begin position="848"/>
        <end position="906"/>
    </location>
</feature>
<feature type="region of interest" description="Disordered" evidence="1">
    <location>
        <begin position="319"/>
        <end position="418"/>
    </location>
</feature>
<feature type="compositionally biased region" description="Acidic residues" evidence="1">
    <location>
        <begin position="925"/>
        <end position="948"/>
    </location>
</feature>
<dbReference type="InterPro" id="IPR013860">
    <property type="entry name" value="AreA_GATA"/>
</dbReference>
<reference evidence="3 4" key="2">
    <citation type="journal article" date="2014" name="J. Gen. Appl. Microbiol.">
        <title>The early diverging ascomycetous budding yeast Saitoella complicata has three histone deacetylases belonging to the Clr6, Hos2, and Rpd3 lineages.</title>
        <authorList>
            <person name="Nishida H."/>
            <person name="Matsumoto T."/>
            <person name="Kondo S."/>
            <person name="Hamamoto M."/>
            <person name="Yoshikawa H."/>
        </authorList>
    </citation>
    <scope>NUCLEOTIDE SEQUENCE [LARGE SCALE GENOMIC DNA]</scope>
    <source>
        <strain evidence="3 4">NRRL Y-17804</strain>
    </source>
</reference>
<comment type="caution">
    <text evidence="3">The sequence shown here is derived from an EMBL/GenBank/DDBJ whole genome shotgun (WGS) entry which is preliminary data.</text>
</comment>
<feature type="region of interest" description="Disordered" evidence="1">
    <location>
        <begin position="154"/>
        <end position="181"/>
    </location>
</feature>
<name>A0A0E9N7T8_SAICN</name>
<dbReference type="AlphaFoldDB" id="A0A0E9N7T8"/>
<dbReference type="PANTHER" id="PTHR28051:SF1">
    <property type="entry name" value="PROTEIN MTL1-RELATED"/>
    <property type="match status" value="1"/>
</dbReference>
<feature type="region of interest" description="Disordered" evidence="1">
    <location>
        <begin position="924"/>
        <end position="1249"/>
    </location>
</feature>
<evidence type="ECO:0000313" key="4">
    <source>
        <dbReference type="Proteomes" id="UP000033140"/>
    </source>
</evidence>
<feature type="region of interest" description="Disordered" evidence="1">
    <location>
        <begin position="1"/>
        <end position="22"/>
    </location>
</feature>
<dbReference type="InterPro" id="IPR052292">
    <property type="entry name" value="Glucose_repression_reg"/>
</dbReference>
<feature type="compositionally biased region" description="Low complexity" evidence="1">
    <location>
        <begin position="1131"/>
        <end position="1160"/>
    </location>
</feature>
<reference evidence="3 4" key="3">
    <citation type="journal article" date="2015" name="Genome Announc.">
        <title>Draft Genome Sequence of the Archiascomycetous Yeast Saitoella complicata.</title>
        <authorList>
            <person name="Yamauchi K."/>
            <person name="Kondo S."/>
            <person name="Hamamoto M."/>
            <person name="Takahashi Y."/>
            <person name="Ogura Y."/>
            <person name="Hayashi T."/>
            <person name="Nishida H."/>
        </authorList>
    </citation>
    <scope>NUCLEOTIDE SEQUENCE [LARGE SCALE GENOMIC DNA]</scope>
    <source>
        <strain evidence="3 4">NRRL Y-17804</strain>
    </source>
</reference>
<feature type="compositionally biased region" description="Basic and acidic residues" evidence="1">
    <location>
        <begin position="157"/>
        <end position="167"/>
    </location>
</feature>
<feature type="compositionally biased region" description="Polar residues" evidence="1">
    <location>
        <begin position="639"/>
        <end position="659"/>
    </location>
</feature>
<protein>
    <recommendedName>
        <fullName evidence="2">Nitrogen regulatory protein areA GATA-like domain-containing protein</fullName>
    </recommendedName>
</protein>
<feature type="region of interest" description="Disordered" evidence="1">
    <location>
        <begin position="546"/>
        <end position="566"/>
    </location>
</feature>
<dbReference type="PANTHER" id="PTHR28051">
    <property type="entry name" value="PROTEIN MTL1-RELATED"/>
    <property type="match status" value="1"/>
</dbReference>
<dbReference type="GO" id="GO:0042149">
    <property type="term" value="P:cellular response to glucose starvation"/>
    <property type="evidence" value="ECO:0007669"/>
    <property type="project" value="TreeGrafter"/>
</dbReference>
<evidence type="ECO:0000259" key="2">
    <source>
        <dbReference type="Pfam" id="PF08550"/>
    </source>
</evidence>
<proteinExistence type="predicted"/>
<organism evidence="3 4">
    <name type="scientific">Saitoella complicata (strain BCRC 22490 / CBS 7301 / JCM 7358 / NBRC 10748 / NRRL Y-17804)</name>
    <dbReference type="NCBI Taxonomy" id="698492"/>
    <lineage>
        <taxon>Eukaryota</taxon>
        <taxon>Fungi</taxon>
        <taxon>Dikarya</taxon>
        <taxon>Ascomycota</taxon>
        <taxon>Taphrinomycotina</taxon>
        <taxon>Taphrinomycotina incertae sedis</taxon>
        <taxon>Saitoella</taxon>
    </lineage>
</organism>
<feature type="compositionally biased region" description="Basic residues" evidence="1">
    <location>
        <begin position="331"/>
        <end position="350"/>
    </location>
</feature>
<evidence type="ECO:0000256" key="1">
    <source>
        <dbReference type="SAM" id="MobiDB-lite"/>
    </source>
</evidence>
<evidence type="ECO:0000313" key="3">
    <source>
        <dbReference type="EMBL" id="GAO45982.1"/>
    </source>
</evidence>
<reference evidence="3 4" key="1">
    <citation type="journal article" date="2011" name="J. Gen. Appl. Microbiol.">
        <title>Draft genome sequencing of the enigmatic yeast Saitoella complicata.</title>
        <authorList>
            <person name="Nishida H."/>
            <person name="Hamamoto M."/>
            <person name="Sugiyama J."/>
        </authorList>
    </citation>
    <scope>NUCLEOTIDE SEQUENCE [LARGE SCALE GENOMIC DNA]</scope>
    <source>
        <strain evidence="3 4">NRRL Y-17804</strain>
    </source>
</reference>
<feature type="compositionally biased region" description="Polar residues" evidence="1">
    <location>
        <begin position="1162"/>
        <end position="1178"/>
    </location>
</feature>